<evidence type="ECO:0000313" key="2">
    <source>
        <dbReference type="EMBL" id="KAF4622880.1"/>
    </source>
</evidence>
<protein>
    <submittedName>
        <fullName evidence="2">Uncharacterized protein</fullName>
    </submittedName>
</protein>
<name>A0A8H4R3R3_9AGAR</name>
<feature type="region of interest" description="Disordered" evidence="1">
    <location>
        <begin position="252"/>
        <end position="273"/>
    </location>
</feature>
<sequence length="273" mass="29695">MPPKKAAKKVTKPKKAATTLKQADAAQNATIIGGKRERANSVVELEGVSNKKLKVDSSNAGHETDGAPHEVASTEEPAKTRELDASVKEELDDLKLTLSDHILPSLAAVMDAIDFSKPTRPETVEETIEAIIAELEERALGGKSIASDLASIKIVDEKYSEGEYDPDPEGFEKDVRRRLDKAEDMAGRLTRQYLKDIIKELGFFGRSGTNAGLADEVVSILTHKAKNGGKLVREYRIVKEVYSCCYGCCGDESGLGEGYDSEEGEEGEEEEGY</sequence>
<feature type="compositionally biased region" description="Basic residues" evidence="1">
    <location>
        <begin position="1"/>
        <end position="15"/>
    </location>
</feature>
<evidence type="ECO:0000256" key="1">
    <source>
        <dbReference type="SAM" id="MobiDB-lite"/>
    </source>
</evidence>
<feature type="region of interest" description="Disordered" evidence="1">
    <location>
        <begin position="1"/>
        <end position="22"/>
    </location>
</feature>
<feature type="region of interest" description="Disordered" evidence="1">
    <location>
        <begin position="48"/>
        <end position="82"/>
    </location>
</feature>
<evidence type="ECO:0000313" key="3">
    <source>
        <dbReference type="Proteomes" id="UP000521872"/>
    </source>
</evidence>
<dbReference type="Proteomes" id="UP000521872">
    <property type="component" value="Unassembled WGS sequence"/>
</dbReference>
<reference evidence="2 3" key="1">
    <citation type="submission" date="2019-12" db="EMBL/GenBank/DDBJ databases">
        <authorList>
            <person name="Floudas D."/>
            <person name="Bentzer J."/>
            <person name="Ahren D."/>
            <person name="Johansson T."/>
            <person name="Persson P."/>
            <person name="Tunlid A."/>
        </authorList>
    </citation>
    <scope>NUCLEOTIDE SEQUENCE [LARGE SCALE GENOMIC DNA]</scope>
    <source>
        <strain evidence="2 3">CBS 102.39</strain>
    </source>
</reference>
<feature type="compositionally biased region" description="Acidic residues" evidence="1">
    <location>
        <begin position="259"/>
        <end position="273"/>
    </location>
</feature>
<keyword evidence="3" id="KW-1185">Reference proteome</keyword>
<comment type="caution">
    <text evidence="2">The sequence shown here is derived from an EMBL/GenBank/DDBJ whole genome shotgun (WGS) entry which is preliminary data.</text>
</comment>
<dbReference type="EMBL" id="JAACJL010000001">
    <property type="protein sequence ID" value="KAF4622880.1"/>
    <property type="molecule type" value="Genomic_DNA"/>
</dbReference>
<organism evidence="2 3">
    <name type="scientific">Agrocybe pediades</name>
    <dbReference type="NCBI Taxonomy" id="84607"/>
    <lineage>
        <taxon>Eukaryota</taxon>
        <taxon>Fungi</taxon>
        <taxon>Dikarya</taxon>
        <taxon>Basidiomycota</taxon>
        <taxon>Agaricomycotina</taxon>
        <taxon>Agaricomycetes</taxon>
        <taxon>Agaricomycetidae</taxon>
        <taxon>Agaricales</taxon>
        <taxon>Agaricineae</taxon>
        <taxon>Strophariaceae</taxon>
        <taxon>Agrocybe</taxon>
    </lineage>
</organism>
<gene>
    <name evidence="2" type="ORF">D9613_002273</name>
</gene>
<proteinExistence type="predicted"/>
<accession>A0A8H4R3R3</accession>
<dbReference type="AlphaFoldDB" id="A0A8H4R3R3"/>